<protein>
    <recommendedName>
        <fullName evidence="3">Spindle and kinetochore-associated protein 2</fullName>
    </recommendedName>
</protein>
<proteinExistence type="predicted"/>
<comment type="caution">
    <text evidence="1">The sequence shown here is derived from an EMBL/GenBank/DDBJ whole genome shotgun (WGS) entry which is preliminary data.</text>
</comment>
<dbReference type="AlphaFoldDB" id="A0A1J4KHX3"/>
<dbReference type="RefSeq" id="XP_068364127.1">
    <property type="nucleotide sequence ID" value="XM_068500810.1"/>
</dbReference>
<keyword evidence="2" id="KW-1185">Reference proteome</keyword>
<accession>A0A1J4KHX3</accession>
<dbReference type="OrthoDB" id="193920at2759"/>
<evidence type="ECO:0000313" key="2">
    <source>
        <dbReference type="Proteomes" id="UP000179807"/>
    </source>
</evidence>
<gene>
    <name evidence="1" type="ORF">TRFO_19473</name>
</gene>
<organism evidence="1 2">
    <name type="scientific">Tritrichomonas foetus</name>
    <dbReference type="NCBI Taxonomy" id="1144522"/>
    <lineage>
        <taxon>Eukaryota</taxon>
        <taxon>Metamonada</taxon>
        <taxon>Parabasalia</taxon>
        <taxon>Tritrichomonadida</taxon>
        <taxon>Tritrichomonadidae</taxon>
        <taxon>Tritrichomonas</taxon>
    </lineage>
</organism>
<dbReference type="VEuPathDB" id="TrichDB:TRFO_19473"/>
<reference evidence="1" key="1">
    <citation type="submission" date="2016-10" db="EMBL/GenBank/DDBJ databases">
        <authorList>
            <person name="Benchimol M."/>
            <person name="Almeida L.G."/>
            <person name="Vasconcelos A.T."/>
            <person name="Perreira-Neves A."/>
            <person name="Rosa I.A."/>
            <person name="Tasca T."/>
            <person name="Bogo M.R."/>
            <person name="de Souza W."/>
        </authorList>
    </citation>
    <scope>NUCLEOTIDE SEQUENCE [LARGE SCALE GENOMIC DNA]</scope>
    <source>
        <strain evidence="1">K</strain>
    </source>
</reference>
<dbReference type="Proteomes" id="UP000179807">
    <property type="component" value="Unassembled WGS sequence"/>
</dbReference>
<dbReference type="GeneID" id="94835514"/>
<dbReference type="EMBL" id="MLAK01000596">
    <property type="protein sequence ID" value="OHT10991.1"/>
    <property type="molecule type" value="Genomic_DNA"/>
</dbReference>
<evidence type="ECO:0008006" key="3">
    <source>
        <dbReference type="Google" id="ProtNLM"/>
    </source>
</evidence>
<name>A0A1J4KHX3_9EUKA</name>
<evidence type="ECO:0000313" key="1">
    <source>
        <dbReference type="EMBL" id="OHT10991.1"/>
    </source>
</evidence>
<sequence>MLAAVNNLENTQNHVQNKLDEIEIQVCNDIPNSAPLFDLINRLRVAKNKLIDIKSKVIQYSQAEENLRNCISEYLEPASTIIKKSCNAPTNVHHVTTPQYQKQNREPEPSFQPEVPTLERKVRQSTPKHNANLATKTKSPIPQIVYHEVDQDELATLDTRSYGVIALNDIRELHQFIWDYFQNSDNINKVLSQKQIQDQFPKIRTLRSTLRFLRTLKRIDLTKEGNVKCVLS</sequence>